<organism evidence="1 2">
    <name type="scientific">Hexamita inflata</name>
    <dbReference type="NCBI Taxonomy" id="28002"/>
    <lineage>
        <taxon>Eukaryota</taxon>
        <taxon>Metamonada</taxon>
        <taxon>Diplomonadida</taxon>
        <taxon>Hexamitidae</taxon>
        <taxon>Hexamitinae</taxon>
        <taxon>Hexamita</taxon>
    </lineage>
</organism>
<dbReference type="CDD" id="cd00167">
    <property type="entry name" value="SANT"/>
    <property type="match status" value="1"/>
</dbReference>
<keyword evidence="2" id="KW-1185">Reference proteome</keyword>
<dbReference type="SUPFAM" id="SSF46689">
    <property type="entry name" value="Homeodomain-like"/>
    <property type="match status" value="1"/>
</dbReference>
<dbReference type="Proteomes" id="UP001642409">
    <property type="component" value="Unassembled WGS sequence"/>
</dbReference>
<evidence type="ECO:0000313" key="2">
    <source>
        <dbReference type="Proteomes" id="UP001642409"/>
    </source>
</evidence>
<dbReference type="InterPro" id="IPR001005">
    <property type="entry name" value="SANT/Myb"/>
</dbReference>
<comment type="caution">
    <text evidence="1">The sequence shown here is derived from an EMBL/GenBank/DDBJ whole genome shotgun (WGS) entry which is preliminary data.</text>
</comment>
<dbReference type="EMBL" id="CAXDID020000125">
    <property type="protein sequence ID" value="CAL6033492.1"/>
    <property type="molecule type" value="Genomic_DNA"/>
</dbReference>
<proteinExistence type="predicted"/>
<dbReference type="InterPro" id="IPR009057">
    <property type="entry name" value="Homeodomain-like_sf"/>
</dbReference>
<gene>
    <name evidence="1" type="ORF">HINF_LOCUS34996</name>
</gene>
<name>A0ABP1JA58_9EUKA</name>
<sequence length="116" mass="13786">MQEFTISPTIPLTKNIMNARNILIENICLIQAIHELNHQIVDLQFNCIQKYRHHWTNSEDQLLDRAISLFGTQDLEKLRKILISKTKQQIYSRIRYIAENPHMFVNQNLSELVQQK</sequence>
<reference evidence="1 2" key="1">
    <citation type="submission" date="2024-07" db="EMBL/GenBank/DDBJ databases">
        <authorList>
            <person name="Akdeniz Z."/>
        </authorList>
    </citation>
    <scope>NUCLEOTIDE SEQUENCE [LARGE SCALE GENOMIC DNA]</scope>
</reference>
<evidence type="ECO:0000313" key="1">
    <source>
        <dbReference type="EMBL" id="CAL6033492.1"/>
    </source>
</evidence>
<protein>
    <submittedName>
        <fullName evidence="1">SANT/Myb_domain</fullName>
    </submittedName>
</protein>
<accession>A0ABP1JA58</accession>